<feature type="disulfide bond" evidence="1">
    <location>
        <begin position="1094"/>
        <end position="1111"/>
    </location>
</feature>
<feature type="compositionally biased region" description="Polar residues" evidence="2">
    <location>
        <begin position="510"/>
        <end position="522"/>
    </location>
</feature>
<dbReference type="PROSITE" id="PS50026">
    <property type="entry name" value="EGF_3"/>
    <property type="match status" value="1"/>
</dbReference>
<feature type="region of interest" description="Disordered" evidence="2">
    <location>
        <begin position="866"/>
        <end position="957"/>
    </location>
</feature>
<dbReference type="SUPFAM" id="SSF48726">
    <property type="entry name" value="Immunoglobulin"/>
    <property type="match status" value="1"/>
</dbReference>
<feature type="compositionally biased region" description="Polar residues" evidence="2">
    <location>
        <begin position="568"/>
        <end position="669"/>
    </location>
</feature>
<evidence type="ECO:0000259" key="3">
    <source>
        <dbReference type="PROSITE" id="PS50026"/>
    </source>
</evidence>
<reference evidence="4" key="2">
    <citation type="submission" date="2020-06" db="EMBL/GenBank/DDBJ databases">
        <authorList>
            <person name="Sheffer M."/>
        </authorList>
    </citation>
    <scope>NUCLEOTIDE SEQUENCE</scope>
</reference>
<proteinExistence type="predicted"/>
<dbReference type="AlphaFoldDB" id="A0A8T0FAM7"/>
<gene>
    <name evidence="4" type="ORF">HNY73_008194</name>
</gene>
<feature type="region of interest" description="Disordered" evidence="2">
    <location>
        <begin position="112"/>
        <end position="136"/>
    </location>
</feature>
<dbReference type="EMBL" id="JABXBU010000015">
    <property type="protein sequence ID" value="KAF8786489.1"/>
    <property type="molecule type" value="Genomic_DNA"/>
</dbReference>
<name>A0A8T0FAM7_ARGBR</name>
<keyword evidence="1" id="KW-1015">Disulfide bond</keyword>
<feature type="compositionally biased region" description="Basic and acidic residues" evidence="2">
    <location>
        <begin position="112"/>
        <end position="124"/>
    </location>
</feature>
<sequence>MMAKLDEALFLSWKPILTFISSFSSSSPNINEEQIISMLKMDKQISFLLVVHVQRIQNIPINHLWKNSSSPHAHQVMVRSLSSTPKIHINKEAWRDSEVRRDIDIVVRQATDAHETTTDVHETTTVDEGTEEPDLEEEDLIQELEDEIGEELSSSTTMPSTENLSTHETTSKKQKATTVTTSKKQKATTEKETSLTTTPCASCKKVADENKFLRQEIETFILSNTGNLRPAFPCDDWDGLTRTCYLDRNIGDTVTFVLAFHKKANPEIQWAQEFHLYQSKKKKKYIIDPENPLWNIVIGSRGHEMRISPITEIDIDFNYFSATIINYYAKIHKQRVAKGHLMGTATSNQSDAHNLGFVYPGETLMLNMKRVSLPPANMKFKWYLEKDGEYSSLPSNMRLSPSGGVLTVSELRKEQEGILACAVFTNMGFFATKQRFLIKEMNQTNNMLLYVPTRSGPKGRKKRSANSDNYIAQSKEDTEDSDVVEGIEDDYVTEINLSHDKRQVNEQPYDASQNVMPQNPNEQQYSPAQPQQQQYANQQQYSHPQNPNVQQYSPAEPQQPQNPAEQQYSPPQSPDAQQYSPPQAPAEQQYSPPQNPDAQQYSPPQAPAEQQYSPPQAPAEQQYSPPQAPAEQQYSPPQNPDAQQYSPPQAPAEQQYSPPQAPAEQQYSPPQAPAEQPYSPPQAPAEQQYSPPQAPAEQQYSPPQVPAEQQYSPPQAPDAQQYSPAQSPAEQQYSPAQSPAEQQYAQAQQQYAQALQEHARAQQQHAQAQQQQAQAQQQQAQAQQQQAQAQQQHAQAQSAAEQQYAQAQSPAAQQYSPAQSPAEQQYSPAQSPAEQQYAQAQSPAAQQYSPPQNLAEQQYALAQQQYAQALQQHAQAQQQHAQAQQQHAQSQQQHAQAQSAAAQQYSPPQSPAEQQYSPPQYAPPQTAQQQYAISAITSGQQYPVPQSANMQQPQSENQYQYANIQIQPQAASPAEPILYQQQVPTPGEPPKPAEYPAQIQDIQSQQEEKVADLNLPLKEEQPNQPGKETSISKTEKHLTEKLLSLTKGKIRPKLKQKKEEIILELERKPVVSLLQKAQDRLAKMIANCTSDQHCAADASCVQHNSKKAGFCRCSTGFQGNGIFCWEEIKVRNLFSKNQRTENDPRGFLIEETTEATTEGKFLFRRHANG</sequence>
<feature type="compositionally biased region" description="Low complexity" evidence="2">
    <location>
        <begin position="734"/>
        <end position="853"/>
    </location>
</feature>
<feature type="compositionally biased region" description="Low complexity" evidence="2">
    <location>
        <begin position="523"/>
        <end position="545"/>
    </location>
</feature>
<feature type="compositionally biased region" description="Polar residues" evidence="2">
    <location>
        <begin position="1022"/>
        <end position="1032"/>
    </location>
</feature>
<comment type="caution">
    <text evidence="4">The sequence shown here is derived from an EMBL/GenBank/DDBJ whole genome shotgun (WGS) entry which is preliminary data.</text>
</comment>
<evidence type="ECO:0000313" key="4">
    <source>
        <dbReference type="EMBL" id="KAF8786489.1"/>
    </source>
</evidence>
<feature type="compositionally biased region" description="Polar residues" evidence="2">
    <location>
        <begin position="935"/>
        <end position="957"/>
    </location>
</feature>
<feature type="region of interest" description="Disordered" evidence="2">
    <location>
        <begin position="450"/>
        <end position="483"/>
    </location>
</feature>
<dbReference type="Proteomes" id="UP000807504">
    <property type="component" value="Unassembled WGS sequence"/>
</dbReference>
<evidence type="ECO:0000256" key="1">
    <source>
        <dbReference type="PROSITE-ProRule" id="PRU00076"/>
    </source>
</evidence>
<reference evidence="4" key="1">
    <citation type="journal article" date="2020" name="bioRxiv">
        <title>Chromosome-level reference genome of the European wasp spider Argiope bruennichi: a resource for studies on range expansion and evolutionary adaptation.</title>
        <authorList>
            <person name="Sheffer M.M."/>
            <person name="Hoppe A."/>
            <person name="Krehenwinkel H."/>
            <person name="Uhl G."/>
            <person name="Kuss A.W."/>
            <person name="Jensen L."/>
            <person name="Jensen C."/>
            <person name="Gillespie R.G."/>
            <person name="Hoff K.J."/>
            <person name="Prost S."/>
        </authorList>
    </citation>
    <scope>NUCLEOTIDE SEQUENCE</scope>
</reference>
<feature type="domain" description="EGF-like" evidence="3">
    <location>
        <begin position="1084"/>
        <end position="1125"/>
    </location>
</feature>
<organism evidence="4 5">
    <name type="scientific">Argiope bruennichi</name>
    <name type="common">Wasp spider</name>
    <name type="synonym">Aranea bruennichi</name>
    <dbReference type="NCBI Taxonomy" id="94029"/>
    <lineage>
        <taxon>Eukaryota</taxon>
        <taxon>Metazoa</taxon>
        <taxon>Ecdysozoa</taxon>
        <taxon>Arthropoda</taxon>
        <taxon>Chelicerata</taxon>
        <taxon>Arachnida</taxon>
        <taxon>Araneae</taxon>
        <taxon>Araneomorphae</taxon>
        <taxon>Entelegynae</taxon>
        <taxon>Araneoidea</taxon>
        <taxon>Araneidae</taxon>
        <taxon>Argiope</taxon>
    </lineage>
</organism>
<dbReference type="InterPro" id="IPR000742">
    <property type="entry name" value="EGF"/>
</dbReference>
<feature type="compositionally biased region" description="Low complexity" evidence="2">
    <location>
        <begin position="554"/>
        <end position="567"/>
    </location>
</feature>
<evidence type="ECO:0000256" key="2">
    <source>
        <dbReference type="SAM" id="MobiDB-lite"/>
    </source>
</evidence>
<dbReference type="PROSITE" id="PS01186">
    <property type="entry name" value="EGF_2"/>
    <property type="match status" value="1"/>
</dbReference>
<protein>
    <submittedName>
        <fullName evidence="4">Putative surface-exposed virulence protein like</fullName>
    </submittedName>
</protein>
<feature type="compositionally biased region" description="Polar residues" evidence="2">
    <location>
        <begin position="685"/>
        <end position="733"/>
    </location>
</feature>
<dbReference type="Gene3D" id="2.10.25.10">
    <property type="entry name" value="Laminin"/>
    <property type="match status" value="1"/>
</dbReference>
<accession>A0A8T0FAM7</accession>
<feature type="compositionally biased region" description="Polar residues" evidence="2">
    <location>
        <begin position="153"/>
        <end position="168"/>
    </location>
</feature>
<comment type="caution">
    <text evidence="1">Lacks conserved residue(s) required for the propagation of feature annotation.</text>
</comment>
<feature type="compositionally biased region" description="Low complexity" evidence="2">
    <location>
        <begin position="866"/>
        <end position="932"/>
    </location>
</feature>
<feature type="region of interest" description="Disordered" evidence="2">
    <location>
        <begin position="1015"/>
        <end position="1035"/>
    </location>
</feature>
<feature type="region of interest" description="Disordered" evidence="2">
    <location>
        <begin position="510"/>
        <end position="853"/>
    </location>
</feature>
<keyword evidence="1" id="KW-0245">EGF-like domain</keyword>
<keyword evidence="5" id="KW-1185">Reference proteome</keyword>
<feature type="region of interest" description="Disordered" evidence="2">
    <location>
        <begin position="149"/>
        <end position="193"/>
    </location>
</feature>
<dbReference type="InterPro" id="IPR036179">
    <property type="entry name" value="Ig-like_dom_sf"/>
</dbReference>
<evidence type="ECO:0000313" key="5">
    <source>
        <dbReference type="Proteomes" id="UP000807504"/>
    </source>
</evidence>